<organism evidence="2 3">
    <name type="scientific">Candidatus Competibacter phosphatis</name>
    <dbReference type="NCBI Taxonomy" id="221280"/>
    <lineage>
        <taxon>Bacteria</taxon>
        <taxon>Pseudomonadati</taxon>
        <taxon>Pseudomonadota</taxon>
        <taxon>Gammaproteobacteria</taxon>
        <taxon>Candidatus Competibacteraceae</taxon>
        <taxon>Candidatus Competibacter</taxon>
    </lineage>
</organism>
<proteinExistence type="predicted"/>
<keyword evidence="3" id="KW-1185">Reference proteome</keyword>
<evidence type="ECO:0000313" key="2">
    <source>
        <dbReference type="EMBL" id="NMQ21441.1"/>
    </source>
</evidence>
<comment type="caution">
    <text evidence="2">The sequence shown here is derived from an EMBL/GenBank/DDBJ whole genome shotgun (WGS) entry which is preliminary data.</text>
</comment>
<dbReference type="Proteomes" id="UP000760480">
    <property type="component" value="Unassembled WGS sequence"/>
</dbReference>
<feature type="compositionally biased region" description="Basic and acidic residues" evidence="1">
    <location>
        <begin position="1"/>
        <end position="11"/>
    </location>
</feature>
<dbReference type="RefSeq" id="WP_169250706.1">
    <property type="nucleotide sequence ID" value="NZ_SPMZ01000109.1"/>
</dbReference>
<name>A0ABX1TU03_9GAMM</name>
<evidence type="ECO:0000256" key="1">
    <source>
        <dbReference type="SAM" id="MobiDB-lite"/>
    </source>
</evidence>
<sequence length="104" mass="11198">MMTQRGRECQIHKGYIVDSSTQTAPGPSTEPATPVNVLCAYEDPIGAIRNTKAVLEFLAEANPEALTTSKGANFGHWLIMRTAIEALGHIDKMMSGNGKVEVNP</sequence>
<protein>
    <submittedName>
        <fullName evidence="2">Uncharacterized protein</fullName>
    </submittedName>
</protein>
<reference evidence="2 3" key="1">
    <citation type="submission" date="2019-03" db="EMBL/GenBank/DDBJ databases">
        <title>Metabolic reconstructions from genomes of highly enriched 'Candidatus Accumulibacter' and 'Candidatus Competibacter' bioreactor populations.</title>
        <authorList>
            <person name="Annavajhala M.K."/>
            <person name="Welles L."/>
            <person name="Abbas B."/>
            <person name="Sorokin D."/>
            <person name="Park H."/>
            <person name="Van Loosdrecht M."/>
            <person name="Chandran K."/>
        </authorList>
    </citation>
    <scope>NUCLEOTIDE SEQUENCE [LARGE SCALE GENOMIC DNA]</scope>
    <source>
        <strain evidence="2 3">SBR_G</strain>
    </source>
</reference>
<feature type="region of interest" description="Disordered" evidence="1">
    <location>
        <begin position="1"/>
        <end position="31"/>
    </location>
</feature>
<dbReference type="EMBL" id="SPMZ01000109">
    <property type="protein sequence ID" value="NMQ21441.1"/>
    <property type="molecule type" value="Genomic_DNA"/>
</dbReference>
<gene>
    <name evidence="2" type="ORF">E4P82_20865</name>
</gene>
<evidence type="ECO:0000313" key="3">
    <source>
        <dbReference type="Proteomes" id="UP000760480"/>
    </source>
</evidence>
<accession>A0ABX1TU03</accession>